<dbReference type="SUPFAM" id="SSF55729">
    <property type="entry name" value="Acyl-CoA N-acyltransferases (Nat)"/>
    <property type="match status" value="1"/>
</dbReference>
<dbReference type="PANTHER" id="PTHR42791">
    <property type="entry name" value="GNAT FAMILY ACETYLTRANSFERASE"/>
    <property type="match status" value="1"/>
</dbReference>
<dbReference type="Gene3D" id="3.40.630.30">
    <property type="match status" value="1"/>
</dbReference>
<dbReference type="RefSeq" id="WP_063381584.1">
    <property type="nucleotide sequence ID" value="NZ_AUXX01000022.1"/>
</dbReference>
<dbReference type="Proteomes" id="UP000076661">
    <property type="component" value="Unassembled WGS sequence"/>
</dbReference>
<dbReference type="PATRIC" id="fig|1365257.3.peg.2993"/>
<proteinExistence type="predicted"/>
<dbReference type="GO" id="GO:0016747">
    <property type="term" value="F:acyltransferase activity, transferring groups other than amino-acyl groups"/>
    <property type="evidence" value="ECO:0007669"/>
    <property type="project" value="InterPro"/>
</dbReference>
<dbReference type="CDD" id="cd04301">
    <property type="entry name" value="NAT_SF"/>
    <property type="match status" value="1"/>
</dbReference>
<name>A0A162BPV7_9GAMM</name>
<accession>A0A162BPV7</accession>
<evidence type="ECO:0000313" key="3">
    <source>
        <dbReference type="Proteomes" id="UP000076661"/>
    </source>
</evidence>
<dbReference type="AlphaFoldDB" id="A0A162BPV7"/>
<dbReference type="EMBL" id="AUXX01000022">
    <property type="protein sequence ID" value="KZN65349.1"/>
    <property type="molecule type" value="Genomic_DNA"/>
</dbReference>
<organism evidence="2 3">
    <name type="scientific">Pseudoalteromonas luteoviolacea S4060-1</name>
    <dbReference type="NCBI Taxonomy" id="1365257"/>
    <lineage>
        <taxon>Bacteria</taxon>
        <taxon>Pseudomonadati</taxon>
        <taxon>Pseudomonadota</taxon>
        <taxon>Gammaproteobacteria</taxon>
        <taxon>Alteromonadales</taxon>
        <taxon>Pseudoalteromonadaceae</taxon>
        <taxon>Pseudoalteromonas</taxon>
    </lineage>
</organism>
<sequence length="221" mass="24961">MTTTEEQVSNTEISVKYLAPEDIHVAGSLLYQAYHEDPLLINILNEPNDSKFESKLRALIREELSSFSKAGQPIIGVYVGGNLVAVACVFISQSEIDATRGWNWRLRLMMAAGRLQTRQLLEKERTIKSKLSVHESYYFLSFIAVDPHYQGLGYGHYLLNALDTLVNENLEVSGLAVFVTRGNQVNFFEAHGYQLIEQLTFKSASGELLFKPRTDKLEKTL</sequence>
<reference evidence="2 3" key="1">
    <citation type="submission" date="2013-07" db="EMBL/GenBank/DDBJ databases">
        <title>Comparative Genomic and Metabolomic Analysis of Twelve Strains of Pseudoalteromonas luteoviolacea.</title>
        <authorList>
            <person name="Vynne N.G."/>
            <person name="Mansson M."/>
            <person name="Gram L."/>
        </authorList>
    </citation>
    <scope>NUCLEOTIDE SEQUENCE [LARGE SCALE GENOMIC DNA]</scope>
    <source>
        <strain evidence="2 3">S4060-1</strain>
    </source>
</reference>
<dbReference type="InterPro" id="IPR052523">
    <property type="entry name" value="Trichothecene_AcTrans"/>
</dbReference>
<protein>
    <recommendedName>
        <fullName evidence="1">N-acetyltransferase domain-containing protein</fullName>
    </recommendedName>
</protein>
<dbReference type="PROSITE" id="PS51186">
    <property type="entry name" value="GNAT"/>
    <property type="match status" value="1"/>
</dbReference>
<dbReference type="InterPro" id="IPR000182">
    <property type="entry name" value="GNAT_dom"/>
</dbReference>
<evidence type="ECO:0000259" key="1">
    <source>
        <dbReference type="PROSITE" id="PS51186"/>
    </source>
</evidence>
<feature type="domain" description="N-acetyltransferase" evidence="1">
    <location>
        <begin position="13"/>
        <end position="214"/>
    </location>
</feature>
<dbReference type="InterPro" id="IPR016181">
    <property type="entry name" value="Acyl_CoA_acyltransferase"/>
</dbReference>
<dbReference type="PANTHER" id="PTHR42791:SF1">
    <property type="entry name" value="N-ACETYLTRANSFERASE DOMAIN-CONTAINING PROTEIN"/>
    <property type="match status" value="1"/>
</dbReference>
<gene>
    <name evidence="2" type="ORF">N478_21510</name>
</gene>
<evidence type="ECO:0000313" key="2">
    <source>
        <dbReference type="EMBL" id="KZN65349.1"/>
    </source>
</evidence>
<comment type="caution">
    <text evidence="2">The sequence shown here is derived from an EMBL/GenBank/DDBJ whole genome shotgun (WGS) entry which is preliminary data.</text>
</comment>
<dbReference type="Pfam" id="PF00583">
    <property type="entry name" value="Acetyltransf_1"/>
    <property type="match status" value="1"/>
</dbReference>